<gene>
    <name evidence="2" type="ORF">Clow_00362</name>
</gene>
<reference evidence="2 3" key="1">
    <citation type="submission" date="2015-10" db="EMBL/GenBank/DDBJ databases">
        <title>Corynebacteirum lowii and Corynebacterium oculi species nova, derived from human clinical disease and and emended description of Corynebacterium mastiditis.</title>
        <authorList>
            <person name="Bernard K."/>
            <person name="Pacheco A.L."/>
            <person name="Mcdougall C."/>
            <person name="Burtx T."/>
            <person name="Weibe D."/>
            <person name="Tyler S."/>
            <person name="Olson A.B."/>
            <person name="Cnockaert M."/>
            <person name="Eguchi H."/>
            <person name="Kuwahara T."/>
            <person name="Nakayama-Imaohji H."/>
            <person name="Boudewijins M."/>
            <person name="Van Hoecke F."/>
            <person name="Bernier A.-M."/>
            <person name="Vandamme P."/>
        </authorList>
    </citation>
    <scope>NUCLEOTIDE SEQUENCE [LARGE SCALE GENOMIC DNA]</scope>
    <source>
        <strain evidence="2 3">NML 130206</strain>
    </source>
</reference>
<dbReference type="PANTHER" id="PTHR23530">
    <property type="entry name" value="TRANSPORT PROTEIN-RELATED"/>
    <property type="match status" value="1"/>
</dbReference>
<feature type="transmembrane region" description="Helical" evidence="1">
    <location>
        <begin position="397"/>
        <end position="419"/>
    </location>
</feature>
<sequence length="423" mass="46349">MYEAYILKQGGDAPFLLFLFPPGPLRRSITTFLLSKALISAALALPHAILTPLLLDKGLSLTQIALVHALYSLSIILTEYPSGILADRMDRKRLFLWSKVVLLAFFAVAILGQGFLLMCVAWMLYGVASALESGTIDNDVINAIKRADGDSGNKEARISLLVRRDNQVSLAAMLAASIIGSWFYFQFGYSPYLISIGLVLLAVLAVLRYFHLDSSAETGHQRGSSLMGQIKHSWAELLGSGELQVFMVLSIAGQIFFQAHFQLWQAFFLEKGSPAERLVIFYVLFQITGIAVSQIPTHNLSIRRLRTLSLALIPIFGLAILLFSRLEGVLSLAPYIFFVAVFWVLVNHSNFSYRKHVSPENISALTSLSSSISRLSAFLTLAVAALLLRYLSAVQVVSLLFLAASCAVAGALVIFSRLARQGA</sequence>
<dbReference type="InterPro" id="IPR053160">
    <property type="entry name" value="MFS_DHA3_Transporter"/>
</dbReference>
<dbReference type="InterPro" id="IPR011701">
    <property type="entry name" value="MFS"/>
</dbReference>
<feature type="transmembrane region" description="Helical" evidence="1">
    <location>
        <begin position="100"/>
        <end position="125"/>
    </location>
</feature>
<dbReference type="GO" id="GO:0022857">
    <property type="term" value="F:transmembrane transporter activity"/>
    <property type="evidence" value="ECO:0007669"/>
    <property type="project" value="InterPro"/>
</dbReference>
<keyword evidence="1" id="KW-0812">Transmembrane</keyword>
<dbReference type="STRING" id="1544413.Clow_00362"/>
<dbReference type="InterPro" id="IPR036259">
    <property type="entry name" value="MFS_trans_sf"/>
</dbReference>
<name>A0A0Q1AK59_9CORY</name>
<feature type="transmembrane region" description="Helical" evidence="1">
    <location>
        <begin position="61"/>
        <end position="80"/>
    </location>
</feature>
<dbReference type="EMBL" id="LKEV01000001">
    <property type="protein sequence ID" value="KQB87307.1"/>
    <property type="molecule type" value="Genomic_DNA"/>
</dbReference>
<organism evidence="2 3">
    <name type="scientific">Corynebacterium lowii</name>
    <dbReference type="NCBI Taxonomy" id="1544413"/>
    <lineage>
        <taxon>Bacteria</taxon>
        <taxon>Bacillati</taxon>
        <taxon>Actinomycetota</taxon>
        <taxon>Actinomycetes</taxon>
        <taxon>Mycobacteriales</taxon>
        <taxon>Corynebacteriaceae</taxon>
        <taxon>Corynebacterium</taxon>
    </lineage>
</organism>
<feature type="transmembrane region" description="Helical" evidence="1">
    <location>
        <begin position="168"/>
        <end position="185"/>
    </location>
</feature>
<evidence type="ECO:0000256" key="1">
    <source>
        <dbReference type="SAM" id="Phobius"/>
    </source>
</evidence>
<accession>A0A0Q1AK59</accession>
<feature type="transmembrane region" description="Helical" evidence="1">
    <location>
        <begin position="278"/>
        <end position="295"/>
    </location>
</feature>
<protein>
    <submittedName>
        <fullName evidence="2">Major Facilitator Superfamily protein</fullName>
    </submittedName>
</protein>
<dbReference type="AlphaFoldDB" id="A0A0Q1AK59"/>
<keyword evidence="3" id="KW-1185">Reference proteome</keyword>
<feature type="transmembrane region" description="Helical" evidence="1">
    <location>
        <begin position="192"/>
        <end position="210"/>
    </location>
</feature>
<feature type="transmembrane region" description="Helical" evidence="1">
    <location>
        <begin position="332"/>
        <end position="351"/>
    </location>
</feature>
<keyword evidence="1" id="KW-1133">Transmembrane helix</keyword>
<comment type="caution">
    <text evidence="2">The sequence shown here is derived from an EMBL/GenBank/DDBJ whole genome shotgun (WGS) entry which is preliminary data.</text>
</comment>
<evidence type="ECO:0000313" key="3">
    <source>
        <dbReference type="Proteomes" id="UP000050488"/>
    </source>
</evidence>
<dbReference type="Pfam" id="PF07690">
    <property type="entry name" value="MFS_1"/>
    <property type="match status" value="1"/>
</dbReference>
<dbReference type="PATRIC" id="fig|1544413.3.peg.365"/>
<dbReference type="Proteomes" id="UP000050488">
    <property type="component" value="Unassembled WGS sequence"/>
</dbReference>
<proteinExistence type="predicted"/>
<dbReference type="Gene3D" id="1.20.1250.20">
    <property type="entry name" value="MFS general substrate transporter like domains"/>
    <property type="match status" value="1"/>
</dbReference>
<feature type="transmembrane region" description="Helical" evidence="1">
    <location>
        <begin position="372"/>
        <end position="391"/>
    </location>
</feature>
<feature type="transmembrane region" description="Helical" evidence="1">
    <location>
        <begin position="307"/>
        <end position="326"/>
    </location>
</feature>
<feature type="transmembrane region" description="Helical" evidence="1">
    <location>
        <begin position="33"/>
        <end position="55"/>
    </location>
</feature>
<evidence type="ECO:0000313" key="2">
    <source>
        <dbReference type="EMBL" id="KQB87307.1"/>
    </source>
</evidence>
<dbReference type="PANTHER" id="PTHR23530:SF1">
    <property type="entry name" value="PERMEASE, MAJOR FACILITATOR SUPERFAMILY-RELATED"/>
    <property type="match status" value="1"/>
</dbReference>
<keyword evidence="1" id="KW-0472">Membrane</keyword>
<dbReference type="SUPFAM" id="SSF103473">
    <property type="entry name" value="MFS general substrate transporter"/>
    <property type="match status" value="1"/>
</dbReference>